<proteinExistence type="predicted"/>
<organism evidence="2 3">
    <name type="scientific">Methylobacterium terrae</name>
    <dbReference type="NCBI Taxonomy" id="2202827"/>
    <lineage>
        <taxon>Bacteria</taxon>
        <taxon>Pseudomonadati</taxon>
        <taxon>Pseudomonadota</taxon>
        <taxon>Alphaproteobacteria</taxon>
        <taxon>Hyphomicrobiales</taxon>
        <taxon>Methylobacteriaceae</taxon>
        <taxon>Methylobacterium</taxon>
    </lineage>
</organism>
<dbReference type="PANTHER" id="PTHR46637">
    <property type="entry name" value="TIS1421-TRANSPOSASE PROTEIN A"/>
    <property type="match status" value="1"/>
</dbReference>
<dbReference type="AlphaFoldDB" id="A0A2U8WM59"/>
<reference evidence="2 3" key="1">
    <citation type="submission" date="2018-05" db="EMBL/GenBank/DDBJ databases">
        <title>Complete Genome Sequence of Methylobacterium sp. 17Sr1-28.</title>
        <authorList>
            <person name="Srinivasan S."/>
        </authorList>
    </citation>
    <scope>NUCLEOTIDE SEQUENCE [LARGE SCALE GENOMIC DNA]</scope>
    <source>
        <strain evidence="2 3">17Sr1-28</strain>
    </source>
</reference>
<dbReference type="Proteomes" id="UP000245444">
    <property type="component" value="Chromosome"/>
</dbReference>
<sequence length="227" mass="26048">MGNAAVRSPASSRAPGRILLHRPLDIFASSYKRKYLFLQVIKQIFPRGTCSNTNDLRIPGCCRESTNFNRRSMTRLKKQITLGNMPPGGSVDEGMFMLTEAQWAMLAPLLEECRPRGKTQPHDLKRTLDAILWRHWHDTNWRAVPVQYGPWWMAAQTFIRWSRLGVWEQLHARLERYFTEAGLSVPGIDHDEFAYGGARKKELQDSELQVRQIANMLLSVQKQAAVA</sequence>
<dbReference type="KEGG" id="mtea:DK419_14310"/>
<gene>
    <name evidence="2" type="ORF">DK419_14310</name>
</gene>
<dbReference type="PANTHER" id="PTHR46637:SF1">
    <property type="entry name" value="BLL5188 PROTEIN"/>
    <property type="match status" value="1"/>
</dbReference>
<dbReference type="EMBL" id="CP029553">
    <property type="protein sequence ID" value="AWN47345.1"/>
    <property type="molecule type" value="Genomic_DNA"/>
</dbReference>
<keyword evidence="3" id="KW-1185">Reference proteome</keyword>
<feature type="domain" description="Insertion element IS402-like" evidence="1">
    <location>
        <begin position="98"/>
        <end position="171"/>
    </location>
</feature>
<evidence type="ECO:0000313" key="2">
    <source>
        <dbReference type="EMBL" id="AWN47345.1"/>
    </source>
</evidence>
<protein>
    <recommendedName>
        <fullName evidence="1">Insertion element IS402-like domain-containing protein</fullName>
    </recommendedName>
</protein>
<name>A0A2U8WM59_9HYPH</name>
<dbReference type="InterPro" id="IPR025161">
    <property type="entry name" value="IS402-like_dom"/>
</dbReference>
<accession>A0A2U8WM59</accession>
<dbReference type="Pfam" id="PF13340">
    <property type="entry name" value="DUF4096"/>
    <property type="match status" value="1"/>
</dbReference>
<dbReference type="InterPro" id="IPR052909">
    <property type="entry name" value="Transposase_6_like"/>
</dbReference>
<evidence type="ECO:0000313" key="3">
    <source>
        <dbReference type="Proteomes" id="UP000245444"/>
    </source>
</evidence>
<dbReference type="OrthoDB" id="9798237at2"/>
<evidence type="ECO:0000259" key="1">
    <source>
        <dbReference type="Pfam" id="PF13340"/>
    </source>
</evidence>